<proteinExistence type="predicted"/>
<dbReference type="STRING" id="81972.D7L8Q8"/>
<evidence type="ECO:0000259" key="1">
    <source>
        <dbReference type="PROSITE" id="PS50828"/>
    </source>
</evidence>
<dbReference type="PROSITE" id="PS50828">
    <property type="entry name" value="SMR"/>
    <property type="match status" value="1"/>
</dbReference>
<keyword evidence="3" id="KW-1185">Reference proteome</keyword>
<dbReference type="EMBL" id="GL348715">
    <property type="protein sequence ID" value="EFH60293.1"/>
    <property type="molecule type" value="Genomic_DNA"/>
</dbReference>
<dbReference type="Gramene" id="Al_scaffold_0003_3656">
    <property type="protein sequence ID" value="Al_scaffold_0003_3656"/>
    <property type="gene ID" value="Al_scaffold_0003_3656"/>
</dbReference>
<feature type="domain" description="Smr" evidence="1">
    <location>
        <begin position="1"/>
        <end position="56"/>
    </location>
</feature>
<name>D7L8Q8_ARALL</name>
<sequence>MHLSSSYLILLQWMNEIRLRFSEEKCVIPAEIVVVSGSGKHSNVRGESLVKSLVKK</sequence>
<evidence type="ECO:0000313" key="2">
    <source>
        <dbReference type="EMBL" id="EFH60293.1"/>
    </source>
</evidence>
<gene>
    <name evidence="2" type="ORF">ARALYDRAFT_674459</name>
</gene>
<dbReference type="Proteomes" id="UP000008694">
    <property type="component" value="Unassembled WGS sequence"/>
</dbReference>
<organism evidence="3">
    <name type="scientific">Arabidopsis lyrata subsp. lyrata</name>
    <name type="common">Lyre-leaved rock-cress</name>
    <dbReference type="NCBI Taxonomy" id="81972"/>
    <lineage>
        <taxon>Eukaryota</taxon>
        <taxon>Viridiplantae</taxon>
        <taxon>Streptophyta</taxon>
        <taxon>Embryophyta</taxon>
        <taxon>Tracheophyta</taxon>
        <taxon>Spermatophyta</taxon>
        <taxon>Magnoliopsida</taxon>
        <taxon>eudicotyledons</taxon>
        <taxon>Gunneridae</taxon>
        <taxon>Pentapetalae</taxon>
        <taxon>rosids</taxon>
        <taxon>malvids</taxon>
        <taxon>Brassicales</taxon>
        <taxon>Brassicaceae</taxon>
        <taxon>Camelineae</taxon>
        <taxon>Arabidopsis</taxon>
    </lineage>
</organism>
<dbReference type="AlphaFoldDB" id="D7L8Q8"/>
<reference evidence="3" key="1">
    <citation type="journal article" date="2011" name="Nat. Genet.">
        <title>The Arabidopsis lyrata genome sequence and the basis of rapid genome size change.</title>
        <authorList>
            <person name="Hu T.T."/>
            <person name="Pattyn P."/>
            <person name="Bakker E.G."/>
            <person name="Cao J."/>
            <person name="Cheng J.-F."/>
            <person name="Clark R.M."/>
            <person name="Fahlgren N."/>
            <person name="Fawcett J.A."/>
            <person name="Grimwood J."/>
            <person name="Gundlach H."/>
            <person name="Haberer G."/>
            <person name="Hollister J.D."/>
            <person name="Ossowski S."/>
            <person name="Ottilar R.P."/>
            <person name="Salamov A.A."/>
            <person name="Schneeberger K."/>
            <person name="Spannagl M."/>
            <person name="Wang X."/>
            <person name="Yang L."/>
            <person name="Nasrallah M.E."/>
            <person name="Bergelson J."/>
            <person name="Carrington J.C."/>
            <person name="Gaut B.S."/>
            <person name="Schmutz J."/>
            <person name="Mayer K.F.X."/>
            <person name="Van de Peer Y."/>
            <person name="Grigoriev I.V."/>
            <person name="Nordborg M."/>
            <person name="Weigel D."/>
            <person name="Guo Y.-L."/>
        </authorList>
    </citation>
    <scope>NUCLEOTIDE SEQUENCE [LARGE SCALE GENOMIC DNA]</scope>
    <source>
        <strain evidence="3">cv. MN47</strain>
    </source>
</reference>
<evidence type="ECO:0000313" key="3">
    <source>
        <dbReference type="Proteomes" id="UP000008694"/>
    </source>
</evidence>
<protein>
    <submittedName>
        <fullName evidence="2">Predicted protein</fullName>
    </submittedName>
</protein>
<accession>D7L8Q8</accession>
<dbReference type="HOGENOM" id="CLU_3016947_0_0_1"/>
<dbReference type="InterPro" id="IPR002625">
    <property type="entry name" value="Smr_dom"/>
</dbReference>